<gene>
    <name evidence="1" type="ORF">ACFFX0_30535</name>
</gene>
<organism evidence="1 2">
    <name type="scientific">Citricoccus parietis</name>
    <dbReference type="NCBI Taxonomy" id="592307"/>
    <lineage>
        <taxon>Bacteria</taxon>
        <taxon>Bacillati</taxon>
        <taxon>Actinomycetota</taxon>
        <taxon>Actinomycetes</taxon>
        <taxon>Micrococcales</taxon>
        <taxon>Micrococcaceae</taxon>
        <taxon>Citricoccus</taxon>
    </lineage>
</organism>
<proteinExistence type="predicted"/>
<evidence type="ECO:0000313" key="2">
    <source>
        <dbReference type="Proteomes" id="UP001589575"/>
    </source>
</evidence>
<dbReference type="EMBL" id="JBHMFI010000023">
    <property type="protein sequence ID" value="MFB9075276.1"/>
    <property type="molecule type" value="Genomic_DNA"/>
</dbReference>
<protein>
    <submittedName>
        <fullName evidence="1">Uncharacterized protein</fullName>
    </submittedName>
</protein>
<name>A0ABV5G8Q6_9MICC</name>
<comment type="caution">
    <text evidence="1">The sequence shown here is derived from an EMBL/GenBank/DDBJ whole genome shotgun (WGS) entry which is preliminary data.</text>
</comment>
<dbReference type="Proteomes" id="UP001589575">
    <property type="component" value="Unassembled WGS sequence"/>
</dbReference>
<reference evidence="1 2" key="1">
    <citation type="submission" date="2024-09" db="EMBL/GenBank/DDBJ databases">
        <authorList>
            <person name="Sun Q."/>
            <person name="Mori K."/>
        </authorList>
    </citation>
    <scope>NUCLEOTIDE SEQUENCE [LARGE SCALE GENOMIC DNA]</scope>
    <source>
        <strain evidence="1 2">CCM 7609</strain>
    </source>
</reference>
<evidence type="ECO:0000313" key="1">
    <source>
        <dbReference type="EMBL" id="MFB9075276.1"/>
    </source>
</evidence>
<accession>A0ABV5G8Q6</accession>
<sequence>MSFISRAISMSPYRTVSRSMRSKPYRCSTSTAVSMAEVVMIFPPGLSG</sequence>
<keyword evidence="2" id="KW-1185">Reference proteome</keyword>